<feature type="region of interest" description="Disordered" evidence="5">
    <location>
        <begin position="221"/>
        <end position="242"/>
    </location>
</feature>
<evidence type="ECO:0000256" key="3">
    <source>
        <dbReference type="ARBA" id="ARBA00022989"/>
    </source>
</evidence>
<protein>
    <recommendedName>
        <fullName evidence="9">G-protein coupled receptors family 2 profile 2 domain-containing protein</fullName>
    </recommendedName>
</protein>
<evidence type="ECO:0000313" key="8">
    <source>
        <dbReference type="Proteomes" id="UP000244722"/>
    </source>
</evidence>
<dbReference type="AlphaFoldDB" id="A0A2T7A9L5"/>
<keyword evidence="2 6" id="KW-0812">Transmembrane</keyword>
<feature type="transmembrane region" description="Helical" evidence="6">
    <location>
        <begin position="31"/>
        <end position="52"/>
    </location>
</feature>
<feature type="transmembrane region" description="Helical" evidence="6">
    <location>
        <begin position="136"/>
        <end position="154"/>
    </location>
</feature>
<dbReference type="GO" id="GO:0005886">
    <property type="term" value="C:plasma membrane"/>
    <property type="evidence" value="ECO:0007669"/>
    <property type="project" value="TreeGrafter"/>
</dbReference>
<comment type="subcellular location">
    <subcellularLocation>
        <location evidence="1">Membrane</location>
        <topology evidence="1">Multi-pass membrane protein</topology>
    </subcellularLocation>
</comment>
<evidence type="ECO:0000256" key="5">
    <source>
        <dbReference type="SAM" id="MobiDB-lite"/>
    </source>
</evidence>
<keyword evidence="8" id="KW-1185">Reference proteome</keyword>
<evidence type="ECO:0000313" key="7">
    <source>
        <dbReference type="EMBL" id="PUU84424.1"/>
    </source>
</evidence>
<organism evidence="7 8">
    <name type="scientific">Tuber borchii</name>
    <name type="common">White truffle</name>
    <dbReference type="NCBI Taxonomy" id="42251"/>
    <lineage>
        <taxon>Eukaryota</taxon>
        <taxon>Fungi</taxon>
        <taxon>Dikarya</taxon>
        <taxon>Ascomycota</taxon>
        <taxon>Pezizomycotina</taxon>
        <taxon>Pezizomycetes</taxon>
        <taxon>Pezizales</taxon>
        <taxon>Tuberaceae</taxon>
        <taxon>Tuber</taxon>
    </lineage>
</organism>
<dbReference type="GO" id="GO:0007189">
    <property type="term" value="P:adenylate cyclase-activating G protein-coupled receptor signaling pathway"/>
    <property type="evidence" value="ECO:0007669"/>
    <property type="project" value="TreeGrafter"/>
</dbReference>
<keyword evidence="4 6" id="KW-0472">Membrane</keyword>
<feature type="transmembrane region" description="Helical" evidence="6">
    <location>
        <begin position="186"/>
        <end position="208"/>
    </location>
</feature>
<feature type="transmembrane region" description="Helical" evidence="6">
    <location>
        <begin position="64"/>
        <end position="85"/>
    </location>
</feature>
<feature type="transmembrane region" description="Helical" evidence="6">
    <location>
        <begin position="97"/>
        <end position="124"/>
    </location>
</feature>
<dbReference type="PANTHER" id="PTHR23112">
    <property type="entry name" value="G PROTEIN-COUPLED RECEPTOR 157-RELATED"/>
    <property type="match status" value="1"/>
</dbReference>
<feature type="region of interest" description="Disordered" evidence="5">
    <location>
        <begin position="418"/>
        <end position="470"/>
    </location>
</feature>
<comment type="caution">
    <text evidence="7">The sequence shown here is derived from an EMBL/GenBank/DDBJ whole genome shotgun (WGS) entry which is preliminary data.</text>
</comment>
<evidence type="ECO:0000256" key="2">
    <source>
        <dbReference type="ARBA" id="ARBA00022692"/>
    </source>
</evidence>
<dbReference type="Gene3D" id="1.20.1070.10">
    <property type="entry name" value="Rhodopsin 7-helix transmembrane proteins"/>
    <property type="match status" value="1"/>
</dbReference>
<reference evidence="7 8" key="1">
    <citation type="submission" date="2017-04" db="EMBL/GenBank/DDBJ databases">
        <title>Draft genome sequence of Tuber borchii Vittad., a whitish edible truffle.</title>
        <authorList>
            <consortium name="DOE Joint Genome Institute"/>
            <person name="Murat C."/>
            <person name="Kuo A."/>
            <person name="Barry K.W."/>
            <person name="Clum A."/>
            <person name="Dockter R.B."/>
            <person name="Fauchery L."/>
            <person name="Iotti M."/>
            <person name="Kohler A."/>
            <person name="Labutti K."/>
            <person name="Lindquist E.A."/>
            <person name="Lipzen A."/>
            <person name="Ohm R.A."/>
            <person name="Wang M."/>
            <person name="Grigoriev I.V."/>
            <person name="Zambonelli A."/>
            <person name="Martin F.M."/>
        </authorList>
    </citation>
    <scope>NUCLEOTIDE SEQUENCE [LARGE SCALE GENOMIC DNA]</scope>
    <source>
        <strain evidence="7 8">Tbo3840</strain>
    </source>
</reference>
<dbReference type="PANTHER" id="PTHR23112:SF0">
    <property type="entry name" value="TRANSMEMBRANE PROTEIN 116"/>
    <property type="match status" value="1"/>
</dbReference>
<name>A0A2T7A9L5_TUBBO</name>
<accession>A0A2T7A9L5</accession>
<proteinExistence type="predicted"/>
<sequence length="485" mass="53895">MSMSATITASAPMKTSFLTGERILLMNNMSAILAGISLIFCLAVLVVVAVLFTDPHSRKALDRLSFRLLTYALISNCIYSIGYIVCVKVGPGFWCTAGVWLIQFWLGVTNWLILCIAVNLQIVLVHSLNSLVLEKYYIIGTICLNLAITLPPLIKGKFGWDPVIQVCWLTSKNPHDRLEWQISTQLFWILLAVAITTVSALITMGYLYKHRFVSEKALQETEEDRKLHPQTPTTSLPRLDAHGKPMMDDKMRIQGGATKFASRTLSATSRFRNVILRISLYPIVMVVLNLVITIADIRISTASGIYSQRDYNLYVVYYALYGARGIFYAVIAIVDPSILRAIRVWHGLHSTTMSSVSDDNYDFTVGGGIINVQTEIIRFVEELGIYDAERKPGASTPLALPTPAYARPGQIDVPGRRVETDLEDGSGPAFPPPPPQQQREDQDEQGVEDGGRKGSSTEATEEARQRQKRACAARLAAEKLVKRQI</sequence>
<feature type="transmembrane region" description="Helical" evidence="6">
    <location>
        <begin position="274"/>
        <end position="295"/>
    </location>
</feature>
<dbReference type="Proteomes" id="UP000244722">
    <property type="component" value="Unassembled WGS sequence"/>
</dbReference>
<dbReference type="OrthoDB" id="3251871at2759"/>
<keyword evidence="3 6" id="KW-1133">Transmembrane helix</keyword>
<feature type="transmembrane region" description="Helical" evidence="6">
    <location>
        <begin position="315"/>
        <end position="334"/>
    </location>
</feature>
<gene>
    <name evidence="7" type="ORF">B9Z19DRAFT_1070294</name>
</gene>
<dbReference type="STRING" id="42251.A0A2T7A9L5"/>
<evidence type="ECO:0000256" key="6">
    <source>
        <dbReference type="SAM" id="Phobius"/>
    </source>
</evidence>
<evidence type="ECO:0000256" key="4">
    <source>
        <dbReference type="ARBA" id="ARBA00023136"/>
    </source>
</evidence>
<dbReference type="EMBL" id="NESQ01000001">
    <property type="protein sequence ID" value="PUU84424.1"/>
    <property type="molecule type" value="Genomic_DNA"/>
</dbReference>
<evidence type="ECO:0008006" key="9">
    <source>
        <dbReference type="Google" id="ProtNLM"/>
    </source>
</evidence>
<evidence type="ECO:0000256" key="1">
    <source>
        <dbReference type="ARBA" id="ARBA00004141"/>
    </source>
</evidence>
<dbReference type="GO" id="GO:0004930">
    <property type="term" value="F:G protein-coupled receptor activity"/>
    <property type="evidence" value="ECO:0007669"/>
    <property type="project" value="TreeGrafter"/>
</dbReference>